<evidence type="ECO:0000256" key="2">
    <source>
        <dbReference type="ARBA" id="ARBA00004609"/>
    </source>
</evidence>
<evidence type="ECO:0000313" key="13">
    <source>
        <dbReference type="Proteomes" id="UP001516400"/>
    </source>
</evidence>
<comment type="caution">
    <text evidence="12">The sequence shown here is derived from an EMBL/GenBank/DDBJ whole genome shotgun (WGS) entry which is preliminary data.</text>
</comment>
<protein>
    <recommendedName>
        <fullName evidence="11">Peptidase M1 membrane alanine aminopeptidase domain-containing protein</fullName>
    </recommendedName>
</protein>
<evidence type="ECO:0000256" key="7">
    <source>
        <dbReference type="ARBA" id="ARBA00022801"/>
    </source>
</evidence>
<keyword evidence="4" id="KW-0325">Glycoprotein</keyword>
<dbReference type="PRINTS" id="PR00756">
    <property type="entry name" value="ALADIPTASE"/>
</dbReference>
<dbReference type="SUPFAM" id="SSF55486">
    <property type="entry name" value="Metalloproteases ('zincins'), catalytic domain"/>
    <property type="match status" value="1"/>
</dbReference>
<evidence type="ECO:0000259" key="11">
    <source>
        <dbReference type="Pfam" id="PF01433"/>
    </source>
</evidence>
<organism evidence="12 13">
    <name type="scientific">Cryptolaemus montrouzieri</name>
    <dbReference type="NCBI Taxonomy" id="559131"/>
    <lineage>
        <taxon>Eukaryota</taxon>
        <taxon>Metazoa</taxon>
        <taxon>Ecdysozoa</taxon>
        <taxon>Arthropoda</taxon>
        <taxon>Hexapoda</taxon>
        <taxon>Insecta</taxon>
        <taxon>Pterygota</taxon>
        <taxon>Neoptera</taxon>
        <taxon>Endopterygota</taxon>
        <taxon>Coleoptera</taxon>
        <taxon>Polyphaga</taxon>
        <taxon>Cucujiformia</taxon>
        <taxon>Coccinelloidea</taxon>
        <taxon>Coccinellidae</taxon>
        <taxon>Scymninae</taxon>
        <taxon>Scymnini</taxon>
        <taxon>Cryptolaemus</taxon>
    </lineage>
</organism>
<keyword evidence="4" id="KW-0472">Membrane</keyword>
<keyword evidence="8" id="KW-0862">Zinc</keyword>
<proteinExistence type="inferred from homology"/>
<feature type="domain" description="Peptidase M1 membrane alanine aminopeptidase" evidence="11">
    <location>
        <begin position="53"/>
        <end position="208"/>
    </location>
</feature>
<evidence type="ECO:0000256" key="10">
    <source>
        <dbReference type="ARBA" id="ARBA00023288"/>
    </source>
</evidence>
<dbReference type="InterPro" id="IPR027268">
    <property type="entry name" value="Peptidase_M4/M1_CTD_sf"/>
</dbReference>
<dbReference type="GO" id="GO:0046872">
    <property type="term" value="F:metal ion binding"/>
    <property type="evidence" value="ECO:0007669"/>
    <property type="project" value="UniProtKB-KW"/>
</dbReference>
<evidence type="ECO:0000313" key="12">
    <source>
        <dbReference type="EMBL" id="KAL3269133.1"/>
    </source>
</evidence>
<keyword evidence="6" id="KW-0479">Metal-binding</keyword>
<reference evidence="12 13" key="1">
    <citation type="journal article" date="2021" name="BMC Biol.">
        <title>Horizontally acquired antibacterial genes associated with adaptive radiation of ladybird beetles.</title>
        <authorList>
            <person name="Li H.S."/>
            <person name="Tang X.F."/>
            <person name="Huang Y.H."/>
            <person name="Xu Z.Y."/>
            <person name="Chen M.L."/>
            <person name="Du X.Y."/>
            <person name="Qiu B.Y."/>
            <person name="Chen P.T."/>
            <person name="Zhang W."/>
            <person name="Slipinski A."/>
            <person name="Escalona H.E."/>
            <person name="Waterhouse R.M."/>
            <person name="Zwick A."/>
            <person name="Pang H."/>
        </authorList>
    </citation>
    <scope>NUCLEOTIDE SEQUENCE [LARGE SCALE GENOMIC DNA]</scope>
    <source>
        <strain evidence="12">SYSU2018</strain>
    </source>
</reference>
<evidence type="ECO:0000256" key="5">
    <source>
        <dbReference type="ARBA" id="ARBA00022670"/>
    </source>
</evidence>
<keyword evidence="9" id="KW-0482">Metalloprotease</keyword>
<keyword evidence="10" id="KW-0449">Lipoprotein</keyword>
<evidence type="ECO:0000256" key="8">
    <source>
        <dbReference type="ARBA" id="ARBA00022833"/>
    </source>
</evidence>
<comment type="subcellular location">
    <subcellularLocation>
        <location evidence="2">Cell membrane</location>
        <topology evidence="2">Lipid-anchor</topology>
        <topology evidence="2">GPI-anchor</topology>
    </subcellularLocation>
</comment>
<evidence type="ECO:0000256" key="3">
    <source>
        <dbReference type="ARBA" id="ARBA00010136"/>
    </source>
</evidence>
<dbReference type="PANTHER" id="PTHR11533:SF299">
    <property type="entry name" value="AMINOPEPTIDASE"/>
    <property type="match status" value="1"/>
</dbReference>
<comment type="similarity">
    <text evidence="3">Belongs to the peptidase M1 family.</text>
</comment>
<sequence>MYKFQSTPPMSTDVTSFAVTKMDFLENVYEDGPRLLTVRTFLANAKEENQTFVLNFAEKCVKYFEEFTKVKYPLAKIDFIEYDKKFTATEYWGLTTFKRGLLNPSLDLYDTRQISIVVAHELTHYWFGNLVSNKWWSDIWLQEGFAQYLSHKAVDAILNTTNVEEYPLDYTMEVFREDRDSENVNPVVTNCTTPSEIMVQFNDITYIK</sequence>
<feature type="non-terminal residue" evidence="12">
    <location>
        <position position="208"/>
    </location>
</feature>
<evidence type="ECO:0000256" key="9">
    <source>
        <dbReference type="ARBA" id="ARBA00023049"/>
    </source>
</evidence>
<dbReference type="Proteomes" id="UP001516400">
    <property type="component" value="Unassembled WGS sequence"/>
</dbReference>
<keyword evidence="7" id="KW-0378">Hydrolase</keyword>
<dbReference type="Pfam" id="PF01433">
    <property type="entry name" value="Peptidase_M1"/>
    <property type="match status" value="1"/>
</dbReference>
<keyword evidence="13" id="KW-1185">Reference proteome</keyword>
<dbReference type="GO" id="GO:0005886">
    <property type="term" value="C:plasma membrane"/>
    <property type="evidence" value="ECO:0007669"/>
    <property type="project" value="UniProtKB-SubCell"/>
</dbReference>
<keyword evidence="5" id="KW-0645">Protease</keyword>
<accession>A0ABD2MRT8</accession>
<gene>
    <name evidence="12" type="ORF">HHI36_008214</name>
</gene>
<dbReference type="InterPro" id="IPR050344">
    <property type="entry name" value="Peptidase_M1_aminopeptidases"/>
</dbReference>
<dbReference type="Gene3D" id="1.10.390.10">
    <property type="entry name" value="Neutral Protease Domain 2"/>
    <property type="match status" value="1"/>
</dbReference>
<dbReference type="GO" id="GO:0098552">
    <property type="term" value="C:side of membrane"/>
    <property type="evidence" value="ECO:0007669"/>
    <property type="project" value="UniProtKB-KW"/>
</dbReference>
<evidence type="ECO:0000256" key="1">
    <source>
        <dbReference type="ARBA" id="ARBA00001947"/>
    </source>
</evidence>
<evidence type="ECO:0000256" key="4">
    <source>
        <dbReference type="ARBA" id="ARBA00022622"/>
    </source>
</evidence>
<dbReference type="GO" id="GO:0008237">
    <property type="term" value="F:metallopeptidase activity"/>
    <property type="evidence" value="ECO:0007669"/>
    <property type="project" value="UniProtKB-KW"/>
</dbReference>
<dbReference type="InterPro" id="IPR001930">
    <property type="entry name" value="Peptidase_M1"/>
</dbReference>
<dbReference type="PANTHER" id="PTHR11533">
    <property type="entry name" value="PROTEASE M1 ZINC METALLOPROTEASE"/>
    <property type="match status" value="1"/>
</dbReference>
<dbReference type="AlphaFoldDB" id="A0ABD2MRT8"/>
<name>A0ABD2MRT8_9CUCU</name>
<comment type="cofactor">
    <cofactor evidence="1">
        <name>Zn(2+)</name>
        <dbReference type="ChEBI" id="CHEBI:29105"/>
    </cofactor>
</comment>
<keyword evidence="4" id="KW-0336">GPI-anchor</keyword>
<dbReference type="InterPro" id="IPR014782">
    <property type="entry name" value="Peptidase_M1_dom"/>
</dbReference>
<dbReference type="GO" id="GO:0006508">
    <property type="term" value="P:proteolysis"/>
    <property type="evidence" value="ECO:0007669"/>
    <property type="project" value="UniProtKB-KW"/>
</dbReference>
<dbReference type="EMBL" id="JABFTP020000021">
    <property type="protein sequence ID" value="KAL3269133.1"/>
    <property type="molecule type" value="Genomic_DNA"/>
</dbReference>
<evidence type="ECO:0000256" key="6">
    <source>
        <dbReference type="ARBA" id="ARBA00022723"/>
    </source>
</evidence>